<sequence>MTFFSMEFD</sequence>
<protein>
    <submittedName>
        <fullName evidence="1">Uncharacterized protein</fullName>
    </submittedName>
</protein>
<name>A0A2P2PCR5_RHIMU</name>
<accession>A0A2P2PCR5</accession>
<reference evidence="1" key="1">
    <citation type="submission" date="2018-02" db="EMBL/GenBank/DDBJ databases">
        <title>Rhizophora mucronata_Transcriptome.</title>
        <authorList>
            <person name="Meera S.P."/>
            <person name="Sreeshan A."/>
            <person name="Augustine A."/>
        </authorList>
    </citation>
    <scope>NUCLEOTIDE SEQUENCE</scope>
    <source>
        <tissue evidence="1">Leaf</tissue>
    </source>
</reference>
<evidence type="ECO:0000313" key="1">
    <source>
        <dbReference type="EMBL" id="MBX52483.1"/>
    </source>
</evidence>
<organism evidence="1">
    <name type="scientific">Rhizophora mucronata</name>
    <name type="common">Asiatic mangrove</name>
    <dbReference type="NCBI Taxonomy" id="61149"/>
    <lineage>
        <taxon>Eukaryota</taxon>
        <taxon>Viridiplantae</taxon>
        <taxon>Streptophyta</taxon>
        <taxon>Embryophyta</taxon>
        <taxon>Tracheophyta</taxon>
        <taxon>Spermatophyta</taxon>
        <taxon>Magnoliopsida</taxon>
        <taxon>eudicotyledons</taxon>
        <taxon>Gunneridae</taxon>
        <taxon>Pentapetalae</taxon>
        <taxon>rosids</taxon>
        <taxon>fabids</taxon>
        <taxon>Malpighiales</taxon>
        <taxon>Rhizophoraceae</taxon>
        <taxon>Rhizophora</taxon>
    </lineage>
</organism>
<proteinExistence type="predicted"/>
<dbReference type="EMBL" id="GGEC01071999">
    <property type="protein sequence ID" value="MBX52483.1"/>
    <property type="molecule type" value="Transcribed_RNA"/>
</dbReference>